<dbReference type="GO" id="GO:0033485">
    <property type="term" value="P:cyanidin 3-O-glucoside biosynthetic process"/>
    <property type="evidence" value="ECO:0007669"/>
    <property type="project" value="UniProtKB-ARBA"/>
</dbReference>
<comment type="similarity">
    <text evidence="1">Belongs to the UDP-glycosyltransferase family.</text>
</comment>
<dbReference type="CDD" id="cd03784">
    <property type="entry name" value="GT1_Gtf-like"/>
    <property type="match status" value="1"/>
</dbReference>
<dbReference type="SUPFAM" id="SSF53756">
    <property type="entry name" value="UDP-Glycosyltransferase/glycogen phosphorylase"/>
    <property type="match status" value="1"/>
</dbReference>
<dbReference type="InterPro" id="IPR002213">
    <property type="entry name" value="UDP_glucos_trans"/>
</dbReference>
<dbReference type="AlphaFoldDB" id="A0A0N9RPA4"/>
<name>A0A0N9RPA4_LITCN</name>
<gene>
    <name evidence="4" type="primary">UFGT</name>
</gene>
<dbReference type="Gene3D" id="3.40.50.2000">
    <property type="entry name" value="Glycogen Phosphorylase B"/>
    <property type="match status" value="2"/>
</dbReference>
<dbReference type="SMR" id="A0A0N9RPA4"/>
<evidence type="ECO:0000256" key="3">
    <source>
        <dbReference type="ARBA" id="ARBA00022679"/>
    </source>
</evidence>
<proteinExistence type="evidence at transcript level"/>
<evidence type="ECO:0000256" key="2">
    <source>
        <dbReference type="ARBA" id="ARBA00022676"/>
    </source>
</evidence>
<dbReference type="PANTHER" id="PTHR11926:SF1560">
    <property type="entry name" value="UDP-GLYCOSYLTRANSFERASE 74E1-RELATED"/>
    <property type="match status" value="1"/>
</dbReference>
<reference evidence="4" key="1">
    <citation type="journal article" date="2015" name="Physiol. Plantarum">
        <title>Functional characterization of a glucosyltransferase gene, LcUFGT1, involved in the formation of cyanidin glucoside in the pericarp of Litchi chinensis.</title>
        <authorList>
            <person name="Li X.J."/>
            <person name="Zhang J.Q."/>
            <person name="Wu Z.C."/>
            <person name="Lai B."/>
            <person name="Huang X.M."/>
            <person name="Qin Y."/>
            <person name="Wang H.C."/>
            <person name="Hu G.B."/>
        </authorList>
    </citation>
    <scope>NUCLEOTIDE SEQUENCE</scope>
    <source>
        <tissue evidence="4">Percarp</tissue>
    </source>
</reference>
<evidence type="ECO:0000256" key="1">
    <source>
        <dbReference type="ARBA" id="ARBA00009995"/>
    </source>
</evidence>
<reference evidence="4" key="2">
    <citation type="submission" date="2015-05" db="EMBL/GenBank/DDBJ databases">
        <authorList>
            <person name="Wang D.B."/>
            <person name="Wang M."/>
        </authorList>
    </citation>
    <scope>NUCLEOTIDE SEQUENCE</scope>
    <source>
        <tissue evidence="4">Percarp</tissue>
    </source>
</reference>
<protein>
    <submittedName>
        <fullName evidence="4">UDP-glucose flavonoid glucosyl-transferase</fullName>
    </submittedName>
</protein>
<dbReference type="GO" id="GO:0080043">
    <property type="term" value="F:quercetin 3-O-glucosyltransferase activity"/>
    <property type="evidence" value="ECO:0007669"/>
    <property type="project" value="TreeGrafter"/>
</dbReference>
<dbReference type="EMBL" id="KR704274">
    <property type="protein sequence ID" value="ALH45553.1"/>
    <property type="molecule type" value="mRNA"/>
</dbReference>
<dbReference type="GO" id="GO:0031542">
    <property type="term" value="P:positive regulation of anthocyanin biosynthetic process"/>
    <property type="evidence" value="ECO:0007669"/>
    <property type="project" value="UniProtKB-ARBA"/>
</dbReference>
<dbReference type="GO" id="GO:0080044">
    <property type="term" value="F:quercetin 7-O-glucosyltransferase activity"/>
    <property type="evidence" value="ECO:0007669"/>
    <property type="project" value="TreeGrafter"/>
</dbReference>
<dbReference type="PANTHER" id="PTHR11926">
    <property type="entry name" value="GLUCOSYL/GLUCURONOSYL TRANSFERASES"/>
    <property type="match status" value="1"/>
</dbReference>
<keyword evidence="3 4" id="KW-0808">Transferase</keyword>
<dbReference type="Pfam" id="PF00201">
    <property type="entry name" value="UDPGT"/>
    <property type="match status" value="1"/>
</dbReference>
<dbReference type="FunFam" id="3.40.50.2000:FF:000129">
    <property type="entry name" value="Glycosyltransferase"/>
    <property type="match status" value="1"/>
</dbReference>
<dbReference type="FunFam" id="3.40.50.2000:FF:000060">
    <property type="entry name" value="Glycosyltransferase"/>
    <property type="match status" value="1"/>
</dbReference>
<organism evidence="4">
    <name type="scientific">Litchi chinensis</name>
    <name type="common">Lychee</name>
    <dbReference type="NCBI Taxonomy" id="151069"/>
    <lineage>
        <taxon>Eukaryota</taxon>
        <taxon>Viridiplantae</taxon>
        <taxon>Streptophyta</taxon>
        <taxon>Embryophyta</taxon>
        <taxon>Tracheophyta</taxon>
        <taxon>Spermatophyta</taxon>
        <taxon>Magnoliopsida</taxon>
        <taxon>eudicotyledons</taxon>
        <taxon>Gunneridae</taxon>
        <taxon>Pentapetalae</taxon>
        <taxon>rosids</taxon>
        <taxon>malvids</taxon>
        <taxon>Sapindales</taxon>
        <taxon>Sapindaceae</taxon>
        <taxon>Litchi</taxon>
    </lineage>
</organism>
<evidence type="ECO:0000313" key="4">
    <source>
        <dbReference type="EMBL" id="ALH45553.1"/>
    </source>
</evidence>
<accession>A0A0N9RPA4</accession>
<dbReference type="GO" id="GO:0047213">
    <property type="term" value="F:anthocyanidin 3-O-glucosyltransferase activity"/>
    <property type="evidence" value="ECO:0007669"/>
    <property type="project" value="UniProtKB-ARBA"/>
</dbReference>
<keyword evidence="2" id="KW-0328">Glycosyltransferase</keyword>
<sequence length="453" mass="50191">MHQPDNASDPHVAVLAFPFSTHAAPLLSIISRLASSAPNTHFSFFSTAESNNSLLSTHKHYFLPNVKAYNVSNGVPDHYVFLGKPQEDIELFMKAAPENLRKAVAKATVETKRKVSCLVTDSFLWFAAEMAEEMQVPFVPCWLSGSSSLSTHFYTDVIREKIGLEGIEGREDEQLKFIQGMSKVCIRDLPEGVLFGNLQSVFSDMLHRMGLKLPRGDAVVINSFEELDPTINNDLKSKFKQFLNVGPFNLISPPPAVPDTSGCLLWLDRQKPASVAYLGFGSVSRLSPNEIVAVAEALEASKLPFIWSLKKNLQAHLPNTKLNGIVVEWAPQLDVLAHNAVGVFINHGGWSSLMESMACGVPMIIRPFFGDQRLNARMVQDEWKIGVSVEGGIITKRGFLRSLDLILWQENGKKMRENVRKFKQLAETAVGPQGSSMKNFKALVDIVSRPKDA</sequence>